<dbReference type="Gene3D" id="1.20.58.2220">
    <property type="entry name" value="Formin, FH2 domain"/>
    <property type="match status" value="1"/>
</dbReference>
<organism evidence="4 5">
    <name type="scientific">Achlya hypogyna</name>
    <name type="common">Oomycete</name>
    <name type="synonym">Protoachlya hypogyna</name>
    <dbReference type="NCBI Taxonomy" id="1202772"/>
    <lineage>
        <taxon>Eukaryota</taxon>
        <taxon>Sar</taxon>
        <taxon>Stramenopiles</taxon>
        <taxon>Oomycota</taxon>
        <taxon>Saprolegniomycetes</taxon>
        <taxon>Saprolegniales</taxon>
        <taxon>Achlyaceae</taxon>
        <taxon>Achlya</taxon>
    </lineage>
</organism>
<keyword evidence="5" id="KW-1185">Reference proteome</keyword>
<dbReference type="SUPFAM" id="SSF101447">
    <property type="entry name" value="Formin homology 2 domain (FH2 domain)"/>
    <property type="match status" value="1"/>
</dbReference>
<dbReference type="GO" id="GO:0071203">
    <property type="term" value="C:WASH complex"/>
    <property type="evidence" value="ECO:0007669"/>
    <property type="project" value="InterPro"/>
</dbReference>
<dbReference type="InterPro" id="IPR037213">
    <property type="entry name" value="Run_dom_sf"/>
</dbReference>
<comment type="caution">
    <text evidence="4">The sequence shown here is derived from an EMBL/GenBank/DDBJ whole genome shotgun (WGS) entry which is preliminary data.</text>
</comment>
<dbReference type="PROSITE" id="PS51444">
    <property type="entry name" value="FH2"/>
    <property type="match status" value="1"/>
</dbReference>
<evidence type="ECO:0000313" key="4">
    <source>
        <dbReference type="EMBL" id="OQR85521.1"/>
    </source>
</evidence>
<evidence type="ECO:0008006" key="6">
    <source>
        <dbReference type="Google" id="ProtNLM"/>
    </source>
</evidence>
<dbReference type="Gene3D" id="3.30.40.10">
    <property type="entry name" value="Zinc/RING finger domain, C3HC4 (zinc finger)"/>
    <property type="match status" value="1"/>
</dbReference>
<feature type="domain" description="RUN" evidence="2">
    <location>
        <begin position="182"/>
        <end position="323"/>
    </location>
</feature>
<dbReference type="InterPro" id="IPR015425">
    <property type="entry name" value="FH2_Formin"/>
</dbReference>
<dbReference type="CDD" id="cd00065">
    <property type="entry name" value="FYVE_like_SF"/>
    <property type="match status" value="1"/>
</dbReference>
<dbReference type="SUPFAM" id="SSF101576">
    <property type="entry name" value="Supernatant protein factor (SPF), C-terminal domain"/>
    <property type="match status" value="1"/>
</dbReference>
<evidence type="ECO:0000259" key="3">
    <source>
        <dbReference type="PROSITE" id="PS51444"/>
    </source>
</evidence>
<dbReference type="OrthoDB" id="1668162at2759"/>
<protein>
    <recommendedName>
        <fullName evidence="6">FH2 domain-containing protein</fullName>
    </recommendedName>
</protein>
<dbReference type="SUPFAM" id="SSF140741">
    <property type="entry name" value="RUN domain-like"/>
    <property type="match status" value="1"/>
</dbReference>
<feature type="region of interest" description="Disordered" evidence="1">
    <location>
        <begin position="694"/>
        <end position="713"/>
    </location>
</feature>
<dbReference type="SUPFAM" id="SSF57903">
    <property type="entry name" value="FYVE/PHD zinc finger"/>
    <property type="match status" value="1"/>
</dbReference>
<dbReference type="Gene3D" id="2.60.120.680">
    <property type="entry name" value="GOLD domain"/>
    <property type="match status" value="1"/>
</dbReference>
<dbReference type="PROSITE" id="PS50826">
    <property type="entry name" value="RUN"/>
    <property type="match status" value="1"/>
</dbReference>
<dbReference type="InterPro" id="IPR019309">
    <property type="entry name" value="WASHC3"/>
</dbReference>
<dbReference type="InterPro" id="IPR051425">
    <property type="entry name" value="Formin_Homology"/>
</dbReference>
<feature type="domain" description="FH2" evidence="3">
    <location>
        <begin position="708"/>
        <end position="1085"/>
    </location>
</feature>
<dbReference type="PANTHER" id="PTHR45725:SF1">
    <property type="entry name" value="DISHEVELLED ASSOCIATED ACTIVATOR OF MORPHOGENESIS, ISOFORM D"/>
    <property type="match status" value="1"/>
</dbReference>
<evidence type="ECO:0000313" key="5">
    <source>
        <dbReference type="Proteomes" id="UP000243579"/>
    </source>
</evidence>
<gene>
    <name evidence="4" type="ORF">ACHHYP_11732</name>
</gene>
<feature type="region of interest" description="Disordered" evidence="1">
    <location>
        <begin position="1080"/>
        <end position="1102"/>
    </location>
</feature>
<evidence type="ECO:0000256" key="1">
    <source>
        <dbReference type="SAM" id="MobiDB-lite"/>
    </source>
</evidence>
<dbReference type="SMART" id="SM00498">
    <property type="entry name" value="FH2"/>
    <property type="match status" value="1"/>
</dbReference>
<dbReference type="EMBL" id="JNBR01001663">
    <property type="protein sequence ID" value="OQR85521.1"/>
    <property type="molecule type" value="Genomic_DNA"/>
</dbReference>
<dbReference type="Gene3D" id="1.20.58.900">
    <property type="match status" value="1"/>
</dbReference>
<dbReference type="STRING" id="1202772.A0A1V9YII1"/>
<dbReference type="PANTHER" id="PTHR45725">
    <property type="entry name" value="FORMIN HOMOLOGY 2 FAMILY MEMBER"/>
    <property type="match status" value="1"/>
</dbReference>
<dbReference type="InterPro" id="IPR036598">
    <property type="entry name" value="GOLD_dom_sf"/>
</dbReference>
<name>A0A1V9YII1_ACHHY</name>
<reference evidence="4 5" key="1">
    <citation type="journal article" date="2014" name="Genome Biol. Evol.">
        <title>The secreted proteins of Achlya hypogyna and Thraustotheca clavata identify the ancestral oomycete secretome and reveal gene acquisitions by horizontal gene transfer.</title>
        <authorList>
            <person name="Misner I."/>
            <person name="Blouin N."/>
            <person name="Leonard G."/>
            <person name="Richards T.A."/>
            <person name="Lane C.E."/>
        </authorList>
    </citation>
    <scope>NUCLEOTIDE SEQUENCE [LARGE SCALE GENOMIC DNA]</scope>
    <source>
        <strain evidence="4 5">ATCC 48635</strain>
    </source>
</reference>
<dbReference type="InterPro" id="IPR004012">
    <property type="entry name" value="Run_dom"/>
</dbReference>
<dbReference type="InterPro" id="IPR011011">
    <property type="entry name" value="Znf_FYVE_PHD"/>
</dbReference>
<dbReference type="Pfam" id="PF02759">
    <property type="entry name" value="RUN"/>
    <property type="match status" value="1"/>
</dbReference>
<accession>A0A1V9YII1</accession>
<evidence type="ECO:0000259" key="2">
    <source>
        <dbReference type="PROSITE" id="PS50826"/>
    </source>
</evidence>
<dbReference type="Pfam" id="PF10152">
    <property type="entry name" value="CCDC53"/>
    <property type="match status" value="1"/>
</dbReference>
<dbReference type="Pfam" id="PF02181">
    <property type="entry name" value="FH2"/>
    <property type="match status" value="1"/>
</dbReference>
<sequence length="1486" mass="162439">MAKTCPSPEGFLLQAIAMEKTKVRRGEMASLRTEAPAPGRILAWQFLVHSFDVGFHLVVDGTQAPPMRVQAADEVVGGSLENASAVEFVWDNRYSRLRSKEVSFRYCWTTASALHAAREAANEYRIKYSNDVYRARAASVVDRPLTLVSDPQPIESHDSLLHRLEIAVVDTVTLFMAQPDVPLHAGSARDLVLALEAILRHGLHIAATDVYDVWPEEAYFGFLVQTQHVLRDDNHVVADAQLFAPPTHLRYLGWGRARAFLFYALNRQVLPRALENLTKREGLVATYYDVDIAFLGSYARAKQAIALLAALHGVSFGLAPLVDDAHTTFTTFPPTLYMEHAHAPFPTSEVVFSNGVHGDLLQFVGSAASEAFETINECTPVRYLLVGVSAVDAAVPRGGVHPIALFPAEATDADDVVVVAMQVRADGTADIGVVVQCHGIAVGPQLRVTASAHWTELLLRFEPPRARALTLLFDNRDTMMWSKRVQYRLRAVTYAEYAQAWQATADMAKAMCWKHVIQQALHSTDALVAQVRAHEERTLLEQRPSLPPPEHEASYSEMLLASWLGVRSDAACGQCLELFSLFRRAQQCPVCLKQCCANCTRHSMLVPRTGESGYVCDRCYLKALDAELAARQTRNNGRGENAALEALRQNPSMDKYFKMLSFGVPASAIGQKMQQDYIDADIIEVFTSALAPQAAPRGGEPRQGAVPSAALQRKRSNLRKLHWTALDTKKVDVHASIWHRQTDKRRKAPMTLSSSDMDRLVELFGDASRAKSLKRAAKASFSALDARRSNNINIALSRFKAVAGGVAGVVAALAACDLTVLTQDVLQTLDETAPTPAETKRYADFRGKVTDAAESFLVDLVRQPRIAEKIKSMLYVQQYAGLAAALRTQLQSIAVAARDVLRSERLPRYFEIILALGNVLNEGTEHADASGVTLSSLLKLSETRSTDQSITLLQYLIQLIHSRGEADLFELVNEFAALEQARRYSNVLCQSQLAQLQKGLANLKYEIKEERLHEHVIRERAQRQRQRQARNALVRQNSAAPVPERQALLSAIRRQASTIDAIQEDPEPLPRQALLAAIRQRSPAAEADSGDTKAPQETPPPGRQALLAAIRQRSPDAETAAAAPRDKVMPGRQALLAAIQSRGKERTDDVFVAPSPPADPRAALFAAIRKQPSATTTEHDDSEADARAAVMGALRKGRSDALPPRAALLSAVRGEEPSDRNALLAAIRKETALPAAPEPAPPATEIALPFVVVMEAQACTIAEDLARLQDDVGVLNEVWHQAAVYLGEGPASSSDYVFGLLHRFIMDVKLALRLLAAKGLVPPANALSAPASVGNSVATVFGPGVVVAVRHGGAQLEVRFPWAATGLLHPLSIIHPSNYVMCRQFGVGIVTETHYARGMLQVRFPFGYGVVRVDDIVYKLPTGSRSSSKLKMRMGDPIQTPFGRATLQSAKPTGLCYGDTSAIVDAFSCSLGHLYLQSEHAAFAFE</sequence>
<dbReference type="InterPro" id="IPR013083">
    <property type="entry name" value="Znf_RING/FYVE/PHD"/>
</dbReference>
<dbReference type="InterPro" id="IPR042201">
    <property type="entry name" value="FH2_Formin_sf"/>
</dbReference>
<dbReference type="Proteomes" id="UP000243579">
    <property type="component" value="Unassembled WGS sequence"/>
</dbReference>
<proteinExistence type="predicted"/>